<gene>
    <name evidence="2" type="ORF">Klosneuvirus_3_107</name>
</gene>
<protein>
    <submittedName>
        <fullName evidence="2">Uncharacterized protein</fullName>
    </submittedName>
</protein>
<keyword evidence="1" id="KW-0812">Transmembrane</keyword>
<feature type="transmembrane region" description="Helical" evidence="1">
    <location>
        <begin position="43"/>
        <end position="65"/>
    </location>
</feature>
<keyword evidence="1" id="KW-0472">Membrane</keyword>
<keyword evidence="1" id="KW-1133">Transmembrane helix</keyword>
<evidence type="ECO:0000313" key="2">
    <source>
        <dbReference type="EMBL" id="ARF11972.1"/>
    </source>
</evidence>
<evidence type="ECO:0000256" key="1">
    <source>
        <dbReference type="SAM" id="Phobius"/>
    </source>
</evidence>
<name>A0A1V0SJS7_9VIRU</name>
<reference evidence="2" key="1">
    <citation type="journal article" date="2017" name="Science">
        <title>Giant viruses with an expanded complement of translation system components.</title>
        <authorList>
            <person name="Schulz F."/>
            <person name="Yutin N."/>
            <person name="Ivanova N.N."/>
            <person name="Ortega D.R."/>
            <person name="Lee T.K."/>
            <person name="Vierheilig J."/>
            <person name="Daims H."/>
            <person name="Horn M."/>
            <person name="Wagner M."/>
            <person name="Jensen G.J."/>
            <person name="Kyrpides N.C."/>
            <person name="Koonin E.V."/>
            <person name="Woyke T."/>
        </authorList>
    </citation>
    <scope>NUCLEOTIDE SEQUENCE</scope>
    <source>
        <strain evidence="2">KNV1</strain>
    </source>
</reference>
<proteinExistence type="predicted"/>
<feature type="transmembrane region" description="Helical" evidence="1">
    <location>
        <begin position="12"/>
        <end position="31"/>
    </location>
</feature>
<sequence>MTNIIQFLDLDVFQLYALYLTSLVIFVYFIYRIINYCFDIEVSFWWYLLACYIIYNIVSLFNYYYNTYDITIVEKSN</sequence>
<dbReference type="EMBL" id="KY684110">
    <property type="protein sequence ID" value="ARF11972.1"/>
    <property type="molecule type" value="Genomic_DNA"/>
</dbReference>
<organism evidence="2">
    <name type="scientific">Klosneuvirus KNV1</name>
    <dbReference type="NCBI Taxonomy" id="1977640"/>
    <lineage>
        <taxon>Viruses</taxon>
        <taxon>Varidnaviria</taxon>
        <taxon>Bamfordvirae</taxon>
        <taxon>Nucleocytoviricota</taxon>
        <taxon>Megaviricetes</taxon>
        <taxon>Imitervirales</taxon>
        <taxon>Mimiviridae</taxon>
        <taxon>Klosneuvirinae</taxon>
        <taxon>Klosneuvirus</taxon>
    </lineage>
</organism>
<accession>A0A1V0SJS7</accession>